<gene>
    <name evidence="1" type="ORF">SCUCBS95973_006243</name>
</gene>
<accession>A0ABP0C3K1</accession>
<keyword evidence="2" id="KW-1185">Reference proteome</keyword>
<evidence type="ECO:0000313" key="1">
    <source>
        <dbReference type="EMBL" id="CAK7226567.1"/>
    </source>
</evidence>
<name>A0ABP0C3K1_9PEZI</name>
<comment type="caution">
    <text evidence="1">The sequence shown here is derived from an EMBL/GenBank/DDBJ whole genome shotgun (WGS) entry which is preliminary data.</text>
</comment>
<organism evidence="1 2">
    <name type="scientific">Sporothrix curviconia</name>
    <dbReference type="NCBI Taxonomy" id="1260050"/>
    <lineage>
        <taxon>Eukaryota</taxon>
        <taxon>Fungi</taxon>
        <taxon>Dikarya</taxon>
        <taxon>Ascomycota</taxon>
        <taxon>Pezizomycotina</taxon>
        <taxon>Sordariomycetes</taxon>
        <taxon>Sordariomycetidae</taxon>
        <taxon>Ophiostomatales</taxon>
        <taxon>Ophiostomataceae</taxon>
        <taxon>Sporothrix</taxon>
    </lineage>
</organism>
<sequence length="311" mass="35054">MGVPDLESGIIAHDASYQQLPTQPLGPVVAEAYAVTTAIHTAIHEVYSTALKNMPECTPNERRLHAYTAAARVHRGLVAGEGAAVPGMEHLARVGHMDIARITADVLVGTYSQWSAHCMVSPAMTAAERWTLQAMLVRKSLSHLFDSVSYPWSPSPKTPPKKLPRTIRYERQDALYGYKGVYRSAYNCIDFLHCVLALKKAPVVAAWAEQHSILLPVYVQYCTDFFSAASFDVTLPEDFIRYADSVVAMLDRGEGSEDEYDAWAELRSFERIRDWCEATTRFLRMQKLWLMCWWHWLMESPYDVVCNICGG</sequence>
<reference evidence="1 2" key="1">
    <citation type="submission" date="2024-01" db="EMBL/GenBank/DDBJ databases">
        <authorList>
            <person name="Allen C."/>
            <person name="Tagirdzhanova G."/>
        </authorList>
    </citation>
    <scope>NUCLEOTIDE SEQUENCE [LARGE SCALE GENOMIC DNA]</scope>
</reference>
<dbReference type="Proteomes" id="UP001642405">
    <property type="component" value="Unassembled WGS sequence"/>
</dbReference>
<evidence type="ECO:0000313" key="2">
    <source>
        <dbReference type="Proteomes" id="UP001642405"/>
    </source>
</evidence>
<proteinExistence type="predicted"/>
<protein>
    <submittedName>
        <fullName evidence="1">Uncharacterized protein</fullName>
    </submittedName>
</protein>
<dbReference type="EMBL" id="CAWUHB010000036">
    <property type="protein sequence ID" value="CAK7226567.1"/>
    <property type="molecule type" value="Genomic_DNA"/>
</dbReference>